<keyword evidence="7" id="KW-0325">Glycoprotein</keyword>
<comment type="caution">
    <text evidence="9">The sequence shown here is derived from an EMBL/GenBank/DDBJ whole genome shotgun (WGS) entry which is preliminary data.</text>
</comment>
<feature type="transmembrane region" description="Helical" evidence="8">
    <location>
        <begin position="41"/>
        <end position="61"/>
    </location>
</feature>
<organism evidence="9 10">
    <name type="scientific">Periplaneta americana</name>
    <name type="common">American cockroach</name>
    <name type="synonym">Blatta americana</name>
    <dbReference type="NCBI Taxonomy" id="6978"/>
    <lineage>
        <taxon>Eukaryota</taxon>
        <taxon>Metazoa</taxon>
        <taxon>Ecdysozoa</taxon>
        <taxon>Arthropoda</taxon>
        <taxon>Hexapoda</taxon>
        <taxon>Insecta</taxon>
        <taxon>Pterygota</taxon>
        <taxon>Neoptera</taxon>
        <taxon>Polyneoptera</taxon>
        <taxon>Dictyoptera</taxon>
        <taxon>Blattodea</taxon>
        <taxon>Blattoidea</taxon>
        <taxon>Blattidae</taxon>
        <taxon>Blattinae</taxon>
        <taxon>Periplaneta</taxon>
    </lineage>
</organism>
<evidence type="ECO:0000256" key="7">
    <source>
        <dbReference type="ARBA" id="ARBA00023180"/>
    </source>
</evidence>
<keyword evidence="6" id="KW-0675">Receptor</keyword>
<feature type="transmembrane region" description="Helical" evidence="8">
    <location>
        <begin position="337"/>
        <end position="357"/>
    </location>
</feature>
<evidence type="ECO:0000313" key="9">
    <source>
        <dbReference type="EMBL" id="KAJ4443677.1"/>
    </source>
</evidence>
<gene>
    <name evidence="9" type="ORF">ANN_05352</name>
</gene>
<keyword evidence="3 8" id="KW-0812">Transmembrane</keyword>
<sequence>MESAVYMKFSDNLLSMWAVTLGVSTWELPQTSSLRICFISFVWYCYALVTIYLTFFTSLLVDPGLGRQITSFDEIMHSGIAYGYDPFLKYFFDEGKLGKRLEDTVDSYVNCTDRLHCFDLLSISRDFALYDTTEALNYYLVKNEDASVCAIDEFTYTFQRNFYFRLGSNFFRHFNRVVRDLKESGLFQKIMDDYYRKLRVEDIELDEFHRIEDAKIPAADHNVSANYFVFTVFHLSTKLKIKLIVHLLALAHSGLESIRQKLAYTDSVSKIKNKGDSPSSCFSPQWIGKHPTETGLYRLYLYMKFSDNLLSMWAVTLGASTWELPQTSSPRICFISFVWYCYALMTIYLTFFTSLLVDPGLGRQITTFHEIMHSGIEYGYDPFLKYFFDGDNVGIRLKNTVDSYVNCTDRLHCFDRVSISRDFALYDTTEALNYYLVKNEDASVCAIDEFTYTFQRNFYFRLGSNFFDHFNRVVRDLKESGLFQKIMDDYYRKLKVEDIELDEFHRIEDAIIPPADHNVSADYFVFTVFHLSMSENLVYKPDVVFELLLQDSVPGDPVYEECSENEDNVPDLAPCVYHLFGKLKERSLKMMTPSCTLLKSGSDELVQTFIVQTTVPIYYYYYYYYYYY</sequence>
<evidence type="ECO:0000256" key="3">
    <source>
        <dbReference type="ARBA" id="ARBA00022692"/>
    </source>
</evidence>
<dbReference type="Proteomes" id="UP001148838">
    <property type="component" value="Unassembled WGS sequence"/>
</dbReference>
<comment type="subcellular location">
    <subcellularLocation>
        <location evidence="1">Cell membrane</location>
        <topology evidence="1">Multi-pass membrane protein</topology>
    </subcellularLocation>
</comment>
<dbReference type="InterPro" id="IPR052192">
    <property type="entry name" value="Insect_Ionotropic_Sensory_Rcpt"/>
</dbReference>
<evidence type="ECO:0000256" key="8">
    <source>
        <dbReference type="SAM" id="Phobius"/>
    </source>
</evidence>
<keyword evidence="10" id="KW-1185">Reference proteome</keyword>
<protein>
    <submittedName>
        <fullName evidence="9">Uncharacterized protein</fullName>
    </submittedName>
</protein>
<dbReference type="PANTHER" id="PTHR42643">
    <property type="entry name" value="IONOTROPIC RECEPTOR 20A-RELATED"/>
    <property type="match status" value="1"/>
</dbReference>
<accession>A0ABQ8TCR2</accession>
<keyword evidence="2" id="KW-1003">Cell membrane</keyword>
<reference evidence="9 10" key="1">
    <citation type="journal article" date="2022" name="Allergy">
        <title>Genome assembly and annotation of Periplaneta americana reveal a comprehensive cockroach allergen profile.</title>
        <authorList>
            <person name="Wang L."/>
            <person name="Xiong Q."/>
            <person name="Saelim N."/>
            <person name="Wang L."/>
            <person name="Nong W."/>
            <person name="Wan A.T."/>
            <person name="Shi M."/>
            <person name="Liu X."/>
            <person name="Cao Q."/>
            <person name="Hui J.H.L."/>
            <person name="Sookrung N."/>
            <person name="Leung T.F."/>
            <person name="Tungtrongchitr A."/>
            <person name="Tsui S.K.W."/>
        </authorList>
    </citation>
    <scope>NUCLEOTIDE SEQUENCE [LARGE SCALE GENOMIC DNA]</scope>
    <source>
        <strain evidence="9">PWHHKU_190912</strain>
    </source>
</reference>
<evidence type="ECO:0000313" key="10">
    <source>
        <dbReference type="Proteomes" id="UP001148838"/>
    </source>
</evidence>
<evidence type="ECO:0000256" key="5">
    <source>
        <dbReference type="ARBA" id="ARBA00023136"/>
    </source>
</evidence>
<evidence type="ECO:0000256" key="1">
    <source>
        <dbReference type="ARBA" id="ARBA00004651"/>
    </source>
</evidence>
<keyword evidence="5 8" id="KW-0472">Membrane</keyword>
<dbReference type="EMBL" id="JAJSOF020000013">
    <property type="protein sequence ID" value="KAJ4443677.1"/>
    <property type="molecule type" value="Genomic_DNA"/>
</dbReference>
<dbReference type="SUPFAM" id="SSF53850">
    <property type="entry name" value="Periplasmic binding protein-like II"/>
    <property type="match status" value="2"/>
</dbReference>
<evidence type="ECO:0000256" key="6">
    <source>
        <dbReference type="ARBA" id="ARBA00023170"/>
    </source>
</evidence>
<name>A0ABQ8TCR2_PERAM</name>
<evidence type="ECO:0000256" key="4">
    <source>
        <dbReference type="ARBA" id="ARBA00022989"/>
    </source>
</evidence>
<evidence type="ECO:0000256" key="2">
    <source>
        <dbReference type="ARBA" id="ARBA00022475"/>
    </source>
</evidence>
<keyword evidence="4 8" id="KW-1133">Transmembrane helix</keyword>
<dbReference type="PANTHER" id="PTHR42643:SF30">
    <property type="entry name" value="IONOTROPIC RECEPTOR 40A-RELATED"/>
    <property type="match status" value="1"/>
</dbReference>
<proteinExistence type="predicted"/>